<dbReference type="EMBL" id="MGJO01000002">
    <property type="protein sequence ID" value="OGN10113.1"/>
    <property type="molecule type" value="Genomic_DNA"/>
</dbReference>
<sequence length="364" mass="41340">MFKIKTARYSESFSKLIEEPLKESLEKDAFFDVVLDNPKIISHTTISYEFNDSGGRELRPEHSIGFTIPKEFRNRLVRDVTLKHRKDQKYAKDIGPDRHDPYGAYSLVELHDRLSDRWLSWSDPKGYSPTKFAEPRPSSDPENEVLHDWIATVGKVQSDVIKVTNVGKNPDYSVSQIHGLEVVFFPDLEGVIYQERIYSQGTNFIDLKNDKFLPTYGGGSHTEGIYSGALALNQHGDALYEPGTDPGLGARLEKNRLHIKLEKGRNLVQIEVAIGDTEHLDHINPKTNRKTRLGYSKLWVGIKKKDSDEVDWFIKNTNIPPQGVISGGPKLDNGQIEDGDELIIEARDDTAYVMGWRLAYQKTN</sequence>
<reference evidence="1 2" key="1">
    <citation type="journal article" date="2016" name="Nat. Commun.">
        <title>Thousands of microbial genomes shed light on interconnected biogeochemical processes in an aquifer system.</title>
        <authorList>
            <person name="Anantharaman K."/>
            <person name="Brown C.T."/>
            <person name="Hug L.A."/>
            <person name="Sharon I."/>
            <person name="Castelle C.J."/>
            <person name="Probst A.J."/>
            <person name="Thomas B.C."/>
            <person name="Singh A."/>
            <person name="Wilkins M.J."/>
            <person name="Karaoz U."/>
            <person name="Brodie E.L."/>
            <person name="Williams K.H."/>
            <person name="Hubbard S.S."/>
            <person name="Banfield J.F."/>
        </authorList>
    </citation>
    <scope>NUCLEOTIDE SEQUENCE [LARGE SCALE GENOMIC DNA]</scope>
</reference>
<evidence type="ECO:0000313" key="1">
    <source>
        <dbReference type="EMBL" id="OGN10113.1"/>
    </source>
</evidence>
<proteinExistence type="predicted"/>
<organism evidence="1 2">
    <name type="scientific">Candidatus Yanofskybacteria bacterium RIFCSPHIGHO2_02_FULL_39_10</name>
    <dbReference type="NCBI Taxonomy" id="1802674"/>
    <lineage>
        <taxon>Bacteria</taxon>
        <taxon>Candidatus Yanofskyibacteriota</taxon>
    </lineage>
</organism>
<gene>
    <name evidence="1" type="ORF">A3C61_01165</name>
</gene>
<dbReference type="Proteomes" id="UP000178908">
    <property type="component" value="Unassembled WGS sequence"/>
</dbReference>
<comment type="caution">
    <text evidence="1">The sequence shown here is derived from an EMBL/GenBank/DDBJ whole genome shotgun (WGS) entry which is preliminary data.</text>
</comment>
<dbReference type="AlphaFoldDB" id="A0A1F8FAE8"/>
<accession>A0A1F8FAE8</accession>
<name>A0A1F8FAE8_9BACT</name>
<protein>
    <submittedName>
        <fullName evidence="1">Uncharacterized protein</fullName>
    </submittedName>
</protein>
<evidence type="ECO:0000313" key="2">
    <source>
        <dbReference type="Proteomes" id="UP000178908"/>
    </source>
</evidence>